<evidence type="ECO:0000256" key="2">
    <source>
        <dbReference type="ARBA" id="ARBA00022801"/>
    </source>
</evidence>
<evidence type="ECO:0000256" key="3">
    <source>
        <dbReference type="ARBA" id="ARBA00023211"/>
    </source>
</evidence>
<dbReference type="Proteomes" id="UP000199213">
    <property type="component" value="Unassembled WGS sequence"/>
</dbReference>
<dbReference type="RefSeq" id="WP_092627412.1">
    <property type="nucleotide sequence ID" value="NZ_FNFM01000004.1"/>
</dbReference>
<dbReference type="Gene3D" id="3.40.1790.10">
    <property type="entry name" value="Indigoidine synthase domain"/>
    <property type="match status" value="1"/>
</dbReference>
<accession>A0A1G8Z445</accession>
<dbReference type="InterPro" id="IPR007342">
    <property type="entry name" value="PsuG"/>
</dbReference>
<comment type="cofactor">
    <cofactor evidence="6">
        <name>Mn(2+)</name>
        <dbReference type="ChEBI" id="CHEBI:29035"/>
    </cofactor>
    <text evidence="6">Binds 1 Mn(2+) ion per subunit.</text>
</comment>
<feature type="binding site" evidence="6">
    <location>
        <position position="90"/>
    </location>
    <ligand>
        <name>substrate</name>
    </ligand>
</feature>
<keyword evidence="8" id="KW-1185">Reference proteome</keyword>
<feature type="active site" description="Proton donor" evidence="6">
    <location>
        <position position="29"/>
    </location>
</feature>
<organism evidence="7 8">
    <name type="scientific">Actinopolyspora mzabensis</name>
    <dbReference type="NCBI Taxonomy" id="995066"/>
    <lineage>
        <taxon>Bacteria</taxon>
        <taxon>Bacillati</taxon>
        <taxon>Actinomycetota</taxon>
        <taxon>Actinomycetes</taxon>
        <taxon>Actinopolysporales</taxon>
        <taxon>Actinopolysporaceae</taxon>
        <taxon>Actinopolyspora</taxon>
    </lineage>
</organism>
<dbReference type="HAMAP" id="MF_01876">
    <property type="entry name" value="PsiMP_glycosidase"/>
    <property type="match status" value="1"/>
</dbReference>
<comment type="similarity">
    <text evidence="6">Belongs to the pseudouridine-5'-phosphate glycosidase family.</text>
</comment>
<dbReference type="PANTHER" id="PTHR42909">
    <property type="entry name" value="ZGC:136858"/>
    <property type="match status" value="1"/>
</dbReference>
<dbReference type="Pfam" id="PF04227">
    <property type="entry name" value="Indigoidine_A"/>
    <property type="match status" value="1"/>
</dbReference>
<evidence type="ECO:0000256" key="4">
    <source>
        <dbReference type="ARBA" id="ARBA00023239"/>
    </source>
</evidence>
<evidence type="ECO:0000256" key="1">
    <source>
        <dbReference type="ARBA" id="ARBA00022723"/>
    </source>
</evidence>
<protein>
    <recommendedName>
        <fullName evidence="6">Pseudouridine-5'-phosphate glycosidase</fullName>
        <shortName evidence="6">PsiMP glycosidase</shortName>
        <ecNumber evidence="6">4.2.1.70</ecNumber>
    </recommendedName>
</protein>
<evidence type="ECO:0000313" key="8">
    <source>
        <dbReference type="Proteomes" id="UP000199213"/>
    </source>
</evidence>
<keyword evidence="2 6" id="KW-0378">Hydrolase</keyword>
<evidence type="ECO:0000313" key="7">
    <source>
        <dbReference type="EMBL" id="SDK09838.1"/>
    </source>
</evidence>
<dbReference type="EMBL" id="FNFM01000004">
    <property type="protein sequence ID" value="SDK09838.1"/>
    <property type="molecule type" value="Genomic_DNA"/>
</dbReference>
<comment type="catalytic activity">
    <reaction evidence="6">
        <text>D-ribose 5-phosphate + uracil = psi-UMP + H2O</text>
        <dbReference type="Rhea" id="RHEA:18337"/>
        <dbReference type="ChEBI" id="CHEBI:15377"/>
        <dbReference type="ChEBI" id="CHEBI:17568"/>
        <dbReference type="ChEBI" id="CHEBI:58380"/>
        <dbReference type="ChEBI" id="CHEBI:78346"/>
        <dbReference type="EC" id="4.2.1.70"/>
    </reaction>
</comment>
<comment type="subunit">
    <text evidence="6">Homotrimer.</text>
</comment>
<keyword evidence="1 6" id="KW-0479">Metal-binding</keyword>
<feature type="active site" description="Nucleophile" evidence="6">
    <location>
        <position position="163"/>
    </location>
</feature>
<comment type="function">
    <text evidence="6">Catalyzes the reversible cleavage of pseudouridine 5'-phosphate (PsiMP) to ribose 5-phosphate and uracil. Functions biologically in the cleavage direction, as part of a pseudouridine degradation pathway.</text>
</comment>
<sequence>MHAYNSVPLIVSEEVSDALASGDPVVALESNVITHGLPYPDNAATARKVEQAVRSGGATPATICIEDGAIRVGMTESDIERFAVTPGIPKVSSRDMSVVLAQGYSGATTVASSVVAADLAGIPFFSSAGIGGVHRGAQETMDISSDLIQFTRSRVAVVCAGAKMILDLGLTMEHLETHCVPVVSYRSDDFPAFYCVTSGFASPHRMDDERLLARAVENHWALGNRSSFLITTPVPEREAIDSGEVDRTIREATVAAEKDGVSGQAITKYLMRAVDAATEGRSARANTAVLVSCAEVAGRLAAVHAGEVVR</sequence>
<dbReference type="GO" id="GO:0005737">
    <property type="term" value="C:cytoplasm"/>
    <property type="evidence" value="ECO:0007669"/>
    <property type="project" value="TreeGrafter"/>
</dbReference>
<dbReference type="OrthoDB" id="9805870at2"/>
<evidence type="ECO:0000256" key="6">
    <source>
        <dbReference type="HAMAP-Rule" id="MF_01876"/>
    </source>
</evidence>
<proteinExistence type="inferred from homology"/>
<dbReference type="GO" id="GO:0046872">
    <property type="term" value="F:metal ion binding"/>
    <property type="evidence" value="ECO:0007669"/>
    <property type="project" value="UniProtKB-KW"/>
</dbReference>
<feature type="binding site" evidence="6">
    <location>
        <position position="142"/>
    </location>
    <ligand>
        <name>Mn(2+)</name>
        <dbReference type="ChEBI" id="CHEBI:29035"/>
    </ligand>
</feature>
<dbReference type="SUPFAM" id="SSF110581">
    <property type="entry name" value="Indigoidine synthase A-like"/>
    <property type="match status" value="1"/>
</dbReference>
<dbReference type="GO" id="GO:0004730">
    <property type="term" value="F:pseudouridylate synthase activity"/>
    <property type="evidence" value="ECO:0007669"/>
    <property type="project" value="UniProtKB-UniRule"/>
</dbReference>
<feature type="binding site" evidence="6">
    <location>
        <position position="110"/>
    </location>
    <ligand>
        <name>substrate</name>
    </ligand>
</feature>
<dbReference type="GO" id="GO:0046113">
    <property type="term" value="P:nucleobase catabolic process"/>
    <property type="evidence" value="ECO:0007669"/>
    <property type="project" value="UniProtKB-UniRule"/>
</dbReference>
<keyword evidence="3 6" id="KW-0464">Manganese</keyword>
<gene>
    <name evidence="6" type="primary">psuG</name>
    <name evidence="7" type="ORF">SAMN04487820_104224</name>
</gene>
<dbReference type="EC" id="4.2.1.70" evidence="6"/>
<dbReference type="GO" id="GO:0016798">
    <property type="term" value="F:hydrolase activity, acting on glycosyl bonds"/>
    <property type="evidence" value="ECO:0007669"/>
    <property type="project" value="UniProtKB-KW"/>
</dbReference>
<keyword evidence="5 6" id="KW-0326">Glycosidase</keyword>
<dbReference type="InterPro" id="IPR022830">
    <property type="entry name" value="Indigdn_synthA-like"/>
</dbReference>
<dbReference type="AlphaFoldDB" id="A0A1G8Z445"/>
<feature type="binding site" evidence="6">
    <location>
        <begin position="144"/>
        <end position="146"/>
    </location>
    <ligand>
        <name>substrate</name>
    </ligand>
</feature>
<keyword evidence="4 6" id="KW-0456">Lyase</keyword>
<reference evidence="8" key="1">
    <citation type="submission" date="2016-10" db="EMBL/GenBank/DDBJ databases">
        <authorList>
            <person name="Varghese N."/>
            <person name="Submissions S."/>
        </authorList>
    </citation>
    <scope>NUCLEOTIDE SEQUENCE [LARGE SCALE GENOMIC DNA]</scope>
    <source>
        <strain evidence="8">DSM 45460</strain>
    </source>
</reference>
<name>A0A1G8Z445_ACTMZ</name>
<evidence type="ECO:0000256" key="5">
    <source>
        <dbReference type="ARBA" id="ARBA00023295"/>
    </source>
</evidence>
<dbReference type="PANTHER" id="PTHR42909:SF1">
    <property type="entry name" value="CARBOHYDRATE KINASE PFKB DOMAIN-CONTAINING PROTEIN"/>
    <property type="match status" value="1"/>
</dbReference>